<dbReference type="SUPFAM" id="SSF55608">
    <property type="entry name" value="Homing endonucleases"/>
    <property type="match status" value="1"/>
</dbReference>
<dbReference type="Proteomes" id="UP001242995">
    <property type="component" value="Unassembled WGS sequence"/>
</dbReference>
<evidence type="ECO:0000256" key="2">
    <source>
        <dbReference type="ARBA" id="ARBA00022840"/>
    </source>
</evidence>
<evidence type="ECO:0000313" key="7">
    <source>
        <dbReference type="Proteomes" id="UP001242995"/>
    </source>
</evidence>
<dbReference type="CDD" id="cd00009">
    <property type="entry name" value="AAA"/>
    <property type="match status" value="1"/>
</dbReference>
<protein>
    <submittedName>
        <fullName evidence="4">ATP-dependent Clp protease ATP-binding subunit ClpA</fullName>
    </submittedName>
</protein>
<dbReference type="GO" id="GO:0004519">
    <property type="term" value="F:endonuclease activity"/>
    <property type="evidence" value="ECO:0007669"/>
    <property type="project" value="InterPro"/>
</dbReference>
<organism evidence="4 7">
    <name type="scientific">Arthrobacter bambusae</name>
    <dbReference type="NCBI Taxonomy" id="1338426"/>
    <lineage>
        <taxon>Bacteria</taxon>
        <taxon>Bacillati</taxon>
        <taxon>Actinomycetota</taxon>
        <taxon>Actinomycetes</taxon>
        <taxon>Micrococcales</taxon>
        <taxon>Micrococcaceae</taxon>
        <taxon>Arthrobacter</taxon>
    </lineage>
</organism>
<dbReference type="AlphaFoldDB" id="A0AAW8DCP3"/>
<keyword evidence="2 4" id="KW-0067">ATP-binding</keyword>
<keyword evidence="6" id="KW-1185">Reference proteome</keyword>
<dbReference type="GO" id="GO:0005737">
    <property type="term" value="C:cytoplasm"/>
    <property type="evidence" value="ECO:0007669"/>
    <property type="project" value="TreeGrafter"/>
</dbReference>
<dbReference type="Proteomes" id="UP001230951">
    <property type="component" value="Unassembled WGS sequence"/>
</dbReference>
<dbReference type="Gene3D" id="3.10.28.10">
    <property type="entry name" value="Homing endonucleases"/>
    <property type="match status" value="1"/>
</dbReference>
<dbReference type="InterPro" id="IPR006142">
    <property type="entry name" value="INTEIN"/>
</dbReference>
<evidence type="ECO:0000259" key="3">
    <source>
        <dbReference type="PROSITE" id="PS50819"/>
    </source>
</evidence>
<evidence type="ECO:0000256" key="1">
    <source>
        <dbReference type="ARBA" id="ARBA00022741"/>
    </source>
</evidence>
<keyword evidence="1" id="KW-0547">Nucleotide-binding</keyword>
<dbReference type="InterPro" id="IPR003959">
    <property type="entry name" value="ATPase_AAA_core"/>
</dbReference>
<dbReference type="PROSITE" id="PS50819">
    <property type="entry name" value="INTEIN_ENDONUCLEASE"/>
    <property type="match status" value="1"/>
</dbReference>
<evidence type="ECO:0000313" key="5">
    <source>
        <dbReference type="EMBL" id="MDQ0180151.1"/>
    </source>
</evidence>
<dbReference type="GO" id="GO:0005524">
    <property type="term" value="F:ATP binding"/>
    <property type="evidence" value="ECO:0007669"/>
    <property type="project" value="UniProtKB-KW"/>
</dbReference>
<dbReference type="Pfam" id="PF14528">
    <property type="entry name" value="LAGLIDADG_3"/>
    <property type="match status" value="1"/>
</dbReference>
<dbReference type="InterPro" id="IPR036844">
    <property type="entry name" value="Hint_dom_sf"/>
</dbReference>
<dbReference type="InterPro" id="IPR050130">
    <property type="entry name" value="ClpA_ClpB"/>
</dbReference>
<dbReference type="Pfam" id="PF00004">
    <property type="entry name" value="AAA"/>
    <property type="match status" value="1"/>
</dbReference>
<keyword evidence="4" id="KW-0378">Hydrolase</keyword>
<dbReference type="SUPFAM" id="SSF51294">
    <property type="entry name" value="Hedgehog/intein (Hint) domain"/>
    <property type="match status" value="1"/>
</dbReference>
<dbReference type="InterPro" id="IPR004042">
    <property type="entry name" value="Intein_endonuc_central"/>
</dbReference>
<dbReference type="PANTHER" id="PTHR11638:SF18">
    <property type="entry name" value="HEAT SHOCK PROTEIN 104"/>
    <property type="match status" value="1"/>
</dbReference>
<sequence>MFADHGLNQAYPTLSSFSAPLAVPDRPIIGREREIIQVMAALERPVLSNVVLLAEAGVGKSALVQAVALSDEQRDYVEVDLAKMISGLASPDEMAALIKALFDEAELYSSQQKRELVLFIDEFHQVVQLSAAAVEALKPVLAASGVRGLKVIAATTFDEFHQHIRPNQPLVERLQRINLTPPDKATTVKILAGMAKQYGVDKQFFDESMFETIHELTERYMPASVQPRKSILVLDSMVGWHRHTGRPMDMHLLADVLEESAGVNVAFNVDAQRIKDDLDSKVLAQDFATRVVAKRLQLCVADLHDKGRPISSFLLTGSSGVGKSTTSNAEIPVWSEGGSVAWKKAGDLLPGDYTFRRDGAPQKVLGVFPQGEREVYRVTLGDGRTLDVSDNHLWAVVPAKRSRDEGYTIYSTQTLINKGLASNHKGDCTAMKYFIPMNEAVQWPERELPVHPYVIGALLGNGHMTSANALVMSSDDEFTVAKVAGLIGAAGFKKAKSAYSWVFETGIPWGSQGKRKNIQLRDSLADVSEMIDHLAGEKRIPEDYMTASIEQRWELVQGLFDTDGCIGQADGARFNVSYSTASEGLALDVQQLLFSLGVASSVRTNRRKQGDHVRIEYRVHVKSKNDGKARFFSLPRKLEIAERALGVNKRREKTFDYVGIRSIEKLGCSQEMVCIYVDDDEHLYQAGQFVVTHNTELTKQLARLLFGDDQRHLLRWDMSEFALPESVELFRSELTQRVWSMGHSVILFDEIEKAASTVTRVLLQVLDDGRLSDDNGRQVSFLNSYIVLTTNAASEIYQSIAQYSPDDDGSGKEMVKRMREIRRSISATQGDNRFPPELLGRIDAIVPFQPLSMETRRRITQNKLRDLRDEVRRKHRVMVGFESRVLDYLVEDKADNDSNAGGARAAIALLADEVTSAIAAYINAHPEERRIRVQVNGELRSENKQLLDSEAYIEVVAVR</sequence>
<dbReference type="GO" id="GO:0008233">
    <property type="term" value="F:peptidase activity"/>
    <property type="evidence" value="ECO:0007669"/>
    <property type="project" value="UniProtKB-KW"/>
</dbReference>
<dbReference type="InterPro" id="IPR027417">
    <property type="entry name" value="P-loop_NTPase"/>
</dbReference>
<dbReference type="EMBL" id="JAUSRG010000001">
    <property type="protein sequence ID" value="MDP9903196.1"/>
    <property type="molecule type" value="Genomic_DNA"/>
</dbReference>
<feature type="domain" description="DOD-type homing endonuclease" evidence="3">
    <location>
        <begin position="454"/>
        <end position="598"/>
    </location>
</feature>
<reference evidence="4 6" key="1">
    <citation type="submission" date="2023-07" db="EMBL/GenBank/DDBJ databases">
        <title>Sorghum-associated microbial communities from plants grown in Nebraska, USA.</title>
        <authorList>
            <person name="Schachtman D."/>
        </authorList>
    </citation>
    <scope>NUCLEOTIDE SEQUENCE</scope>
    <source>
        <strain evidence="4">DS1006</strain>
        <strain evidence="5 6">DS1016</strain>
    </source>
</reference>
<name>A0AAW8DCP3_9MICC</name>
<dbReference type="PANTHER" id="PTHR11638">
    <property type="entry name" value="ATP-DEPENDENT CLP PROTEASE"/>
    <property type="match status" value="1"/>
</dbReference>
<evidence type="ECO:0000313" key="6">
    <source>
        <dbReference type="Proteomes" id="UP001230951"/>
    </source>
</evidence>
<dbReference type="RefSeq" id="WP_306958817.1">
    <property type="nucleotide sequence ID" value="NZ_JAUSRG010000001.1"/>
</dbReference>
<accession>A0AAW8DCP3</accession>
<dbReference type="GO" id="GO:0016539">
    <property type="term" value="P:intein-mediated protein splicing"/>
    <property type="evidence" value="ECO:0007669"/>
    <property type="project" value="InterPro"/>
</dbReference>
<gene>
    <name evidence="4" type="ORF">J2S90_000136</name>
    <name evidence="5" type="ORF">J2S93_001567</name>
</gene>
<dbReference type="GO" id="GO:0034605">
    <property type="term" value="P:cellular response to heat"/>
    <property type="evidence" value="ECO:0007669"/>
    <property type="project" value="TreeGrafter"/>
</dbReference>
<keyword evidence="4" id="KW-0645">Protease</keyword>
<dbReference type="EMBL" id="JAUSTF010000002">
    <property type="protein sequence ID" value="MDQ0180151.1"/>
    <property type="molecule type" value="Genomic_DNA"/>
</dbReference>
<dbReference type="PRINTS" id="PR00379">
    <property type="entry name" value="INTEIN"/>
</dbReference>
<dbReference type="SUPFAM" id="SSF52540">
    <property type="entry name" value="P-loop containing nucleoside triphosphate hydrolases"/>
    <property type="match status" value="3"/>
</dbReference>
<dbReference type="GO" id="GO:0016887">
    <property type="term" value="F:ATP hydrolysis activity"/>
    <property type="evidence" value="ECO:0007669"/>
    <property type="project" value="InterPro"/>
</dbReference>
<comment type="caution">
    <text evidence="4">The sequence shown here is derived from an EMBL/GenBank/DDBJ whole genome shotgun (WGS) entry which is preliminary data.</text>
</comment>
<dbReference type="InterPro" id="IPR027434">
    <property type="entry name" value="Homing_endonucl"/>
</dbReference>
<proteinExistence type="predicted"/>
<dbReference type="InterPro" id="IPR004860">
    <property type="entry name" value="LAGLIDADG_dom"/>
</dbReference>
<evidence type="ECO:0000313" key="4">
    <source>
        <dbReference type="EMBL" id="MDP9903196.1"/>
    </source>
</evidence>
<dbReference type="Gene3D" id="3.40.50.300">
    <property type="entry name" value="P-loop containing nucleotide triphosphate hydrolases"/>
    <property type="match status" value="3"/>
</dbReference>
<dbReference type="Pfam" id="PF07724">
    <property type="entry name" value="AAA_2"/>
    <property type="match status" value="1"/>
</dbReference>